<gene>
    <name evidence="2" type="ORF">GRI44_00650</name>
</gene>
<organism evidence="2 3">
    <name type="scientific">Allopontixanthobacter confluentis</name>
    <dbReference type="NCBI Taxonomy" id="1849021"/>
    <lineage>
        <taxon>Bacteria</taxon>
        <taxon>Pseudomonadati</taxon>
        <taxon>Pseudomonadota</taxon>
        <taxon>Alphaproteobacteria</taxon>
        <taxon>Sphingomonadales</taxon>
        <taxon>Erythrobacteraceae</taxon>
        <taxon>Allopontixanthobacter</taxon>
    </lineage>
</organism>
<reference evidence="2 3" key="1">
    <citation type="submission" date="2019-12" db="EMBL/GenBank/DDBJ databases">
        <title>Genomic-based taxomic classification of the family Erythrobacteraceae.</title>
        <authorList>
            <person name="Xu L."/>
        </authorList>
    </citation>
    <scope>NUCLEOTIDE SEQUENCE [LARGE SCALE GENOMIC DNA]</scope>
    <source>
        <strain evidence="2 3">KCTC 52259</strain>
    </source>
</reference>
<name>A0A6L7GBK4_9SPHN</name>
<comment type="caution">
    <text evidence="2">The sequence shown here is derived from an EMBL/GenBank/DDBJ whole genome shotgun (WGS) entry which is preliminary data.</text>
</comment>
<dbReference type="InterPro" id="IPR046860">
    <property type="entry name" value="SnoaL_5"/>
</dbReference>
<accession>A0A6L7GBK4</accession>
<dbReference type="OrthoDB" id="336094at2"/>
<keyword evidence="3" id="KW-1185">Reference proteome</keyword>
<dbReference type="InterPro" id="IPR032710">
    <property type="entry name" value="NTF2-like_dom_sf"/>
</dbReference>
<dbReference type="Gene3D" id="3.10.450.50">
    <property type="match status" value="1"/>
</dbReference>
<protein>
    <recommendedName>
        <fullName evidence="1">SnoaL-like domain-containing protein</fullName>
    </recommendedName>
</protein>
<dbReference type="AlphaFoldDB" id="A0A6L7GBK4"/>
<dbReference type="SUPFAM" id="SSF54427">
    <property type="entry name" value="NTF2-like"/>
    <property type="match status" value="1"/>
</dbReference>
<evidence type="ECO:0000313" key="3">
    <source>
        <dbReference type="Proteomes" id="UP000473531"/>
    </source>
</evidence>
<evidence type="ECO:0000313" key="2">
    <source>
        <dbReference type="EMBL" id="MXP13267.1"/>
    </source>
</evidence>
<dbReference type="Proteomes" id="UP000473531">
    <property type="component" value="Unassembled WGS sequence"/>
</dbReference>
<evidence type="ECO:0000259" key="1">
    <source>
        <dbReference type="Pfam" id="PF20409"/>
    </source>
</evidence>
<dbReference type="RefSeq" id="WP_160599384.1">
    <property type="nucleotide sequence ID" value="NZ_WTYU01000001.1"/>
</dbReference>
<feature type="domain" description="SnoaL-like" evidence="1">
    <location>
        <begin position="2"/>
        <end position="125"/>
    </location>
</feature>
<sequence>MSIAHLAQDFSALLAAGETRRAADKYWAQDVEWIAPECSTCDVVAGDRLQGSGGFNTARRRLDRWLADNIVEDVMIDGPFITGNTFALFIDRMVTDRRSGQAAPFSEIAIYTVHEDKIIEERHFYEPAGTTA</sequence>
<proteinExistence type="predicted"/>
<dbReference type="EMBL" id="WTYU01000001">
    <property type="protein sequence ID" value="MXP13267.1"/>
    <property type="molecule type" value="Genomic_DNA"/>
</dbReference>
<dbReference type="Pfam" id="PF20409">
    <property type="entry name" value="SnoaL_5"/>
    <property type="match status" value="1"/>
</dbReference>